<evidence type="ECO:0008006" key="3">
    <source>
        <dbReference type="Google" id="ProtNLM"/>
    </source>
</evidence>
<keyword evidence="2" id="KW-1185">Reference proteome</keyword>
<proteinExistence type="predicted"/>
<sequence length="207" mass="22284">MTAHPAWLAAPSPTTTLAALDICGFGTRRDPQTHLYLRRAMYALIDQACRITGVPWGSCYHEDRGDGALFIAPPSVAADRLLDPFAHHLTAVLRRHNRLAGPATRLRLRLAVHIGQVHPDAHGVAGPALVHLFRLLEAPAFKEFADAAAGALAMIVSDRLYTDATDTGGLVDPAAYRPLDVVSKETRTRAWAWTPPTPAAVGHAGRV</sequence>
<name>A0A9W6Q1P2_9ACTN</name>
<gene>
    <name evidence="1" type="ORF">Arub01_53790</name>
</gene>
<organism evidence="1 2">
    <name type="scientific">Actinomadura rubrobrunea</name>
    <dbReference type="NCBI Taxonomy" id="115335"/>
    <lineage>
        <taxon>Bacteria</taxon>
        <taxon>Bacillati</taxon>
        <taxon>Actinomycetota</taxon>
        <taxon>Actinomycetes</taxon>
        <taxon>Streptosporangiales</taxon>
        <taxon>Thermomonosporaceae</taxon>
        <taxon>Actinomadura</taxon>
    </lineage>
</organism>
<comment type="caution">
    <text evidence="1">The sequence shown here is derived from an EMBL/GenBank/DDBJ whole genome shotgun (WGS) entry which is preliminary data.</text>
</comment>
<reference evidence="1" key="1">
    <citation type="submission" date="2023-02" db="EMBL/GenBank/DDBJ databases">
        <title>Actinomadura rubrobrunea NBRC 14622.</title>
        <authorList>
            <person name="Ichikawa N."/>
            <person name="Sato H."/>
            <person name="Tonouchi N."/>
        </authorList>
    </citation>
    <scope>NUCLEOTIDE SEQUENCE</scope>
    <source>
        <strain evidence="1">NBRC 14622</strain>
    </source>
</reference>
<dbReference type="Proteomes" id="UP001165124">
    <property type="component" value="Unassembled WGS sequence"/>
</dbReference>
<evidence type="ECO:0000313" key="1">
    <source>
        <dbReference type="EMBL" id="GLW67136.1"/>
    </source>
</evidence>
<dbReference type="RefSeq" id="WP_067912908.1">
    <property type="nucleotide sequence ID" value="NZ_BSRZ01000020.1"/>
</dbReference>
<dbReference type="EMBL" id="BSRZ01000020">
    <property type="protein sequence ID" value="GLW67136.1"/>
    <property type="molecule type" value="Genomic_DNA"/>
</dbReference>
<accession>A0A9W6Q1P2</accession>
<protein>
    <recommendedName>
        <fullName evidence="3">Guanylate cyclase domain-containing protein</fullName>
    </recommendedName>
</protein>
<dbReference type="AlphaFoldDB" id="A0A9W6Q1P2"/>
<evidence type="ECO:0000313" key="2">
    <source>
        <dbReference type="Proteomes" id="UP001165124"/>
    </source>
</evidence>